<accession>A0AAQ1PCJ4</accession>
<dbReference type="Proteomes" id="UP000294335">
    <property type="component" value="Unassembled WGS sequence"/>
</dbReference>
<protein>
    <submittedName>
        <fullName evidence="1">Uncharacterized protein</fullName>
    </submittedName>
</protein>
<name>A0AAQ1PCJ4_9PSED</name>
<dbReference type="EMBL" id="OPYN01000224">
    <property type="protein sequence ID" value="SPO63961.1"/>
    <property type="molecule type" value="Genomic_DNA"/>
</dbReference>
<keyword evidence="2" id="KW-1185">Reference proteome</keyword>
<sequence>MLMSAIVYLSPDKRRLFRASLPQGRLLFK</sequence>
<gene>
    <name evidence="1" type="ORF">JV551A3_V1_2240194</name>
</gene>
<dbReference type="AlphaFoldDB" id="A0AAQ1PCJ4"/>
<comment type="caution">
    <text evidence="1">The sequence shown here is derived from an EMBL/GenBank/DDBJ whole genome shotgun (WGS) entry which is preliminary data.</text>
</comment>
<organism evidence="1 2">
    <name type="scientific">Pseudomonas inefficax</name>
    <dbReference type="NCBI Taxonomy" id="2078786"/>
    <lineage>
        <taxon>Bacteria</taxon>
        <taxon>Pseudomonadati</taxon>
        <taxon>Pseudomonadota</taxon>
        <taxon>Gammaproteobacteria</taxon>
        <taxon>Pseudomonadales</taxon>
        <taxon>Pseudomonadaceae</taxon>
        <taxon>Pseudomonas</taxon>
    </lineage>
</organism>
<evidence type="ECO:0000313" key="2">
    <source>
        <dbReference type="Proteomes" id="UP000294335"/>
    </source>
</evidence>
<proteinExistence type="predicted"/>
<reference evidence="1 2" key="1">
    <citation type="submission" date="2018-02" db="EMBL/GenBank/DDBJ databases">
        <authorList>
            <person name="Dubost A."/>
        </authorList>
    </citation>
    <scope>NUCLEOTIDE SEQUENCE [LARGE SCALE GENOMIC DNA]</scope>
    <source>
        <strain evidence="2">JV551A3</strain>
    </source>
</reference>
<evidence type="ECO:0000313" key="1">
    <source>
        <dbReference type="EMBL" id="SPO63961.1"/>
    </source>
</evidence>